<dbReference type="Gene3D" id="1.20.1440.20">
    <property type="entry name" value="LemA-like domain"/>
    <property type="match status" value="1"/>
</dbReference>
<dbReference type="EMBL" id="AP009608">
    <property type="protein sequence ID" value="BAH69311.1"/>
    <property type="molecule type" value="Genomic_DNA"/>
</dbReference>
<dbReference type="AlphaFoldDB" id="C4XDT9"/>
<reference evidence="7 8" key="1">
    <citation type="journal article" date="2009" name="Curr. Microbiol.">
        <title>Molecular cloning and expression of a novel cholinephosphotransferase involved in glycoglycerophospholipid biosynthesis of Mycoplasma fermentans.</title>
        <authorList>
            <person name="Ishida N."/>
            <person name="Irikura D."/>
            <person name="Matsuda K."/>
            <person name="Sato S."/>
            <person name="Asano K."/>
        </authorList>
    </citation>
    <scope>NUCLEOTIDE SEQUENCE [LARGE SCALE GENOMIC DNA]</scope>
    <source>
        <strain evidence="8">ATCC 19989 / NBRC 14854 / NCTC 10117 / PG18</strain>
    </source>
</reference>
<dbReference type="PATRIC" id="fig|496833.3.peg.47"/>
<evidence type="ECO:0000256" key="6">
    <source>
        <dbReference type="SAM" id="Phobius"/>
    </source>
</evidence>
<evidence type="ECO:0008006" key="9">
    <source>
        <dbReference type="Google" id="ProtNLM"/>
    </source>
</evidence>
<keyword evidence="3 6" id="KW-0812">Transmembrane</keyword>
<dbReference type="Pfam" id="PF04011">
    <property type="entry name" value="LemA"/>
    <property type="match status" value="1"/>
</dbReference>
<proteinExistence type="inferred from homology"/>
<dbReference type="HOGENOM" id="CLU_056714_3_0_14"/>
<evidence type="ECO:0000313" key="7">
    <source>
        <dbReference type="EMBL" id="BAH69311.1"/>
    </source>
</evidence>
<dbReference type="InterPro" id="IPR023353">
    <property type="entry name" value="LemA-like_dom_sf"/>
</dbReference>
<dbReference type="GO" id="GO:0016020">
    <property type="term" value="C:membrane"/>
    <property type="evidence" value="ECO:0007669"/>
    <property type="project" value="UniProtKB-SubCell"/>
</dbReference>
<sequence length="241" mass="27763">MCIEHKNNYIEGEKMANLYNRENSRAINEKGYEPRSMSTEVPVKVNFFGKFIWYISFIFLIPIFIHISWVNYFRRQQMKISSDASLIDTQLAKRAGTILKLVESVSSHMKFEKDVMTQVAAYRSAVATIREQSGNTSADAMAVRQNFESQTESFLTRFMAQFEKYPELKSAELVKGLNDEIVECENNIASARRIYNTSATTFNQEIFTYPKSVVASSMRLTTILLFQAKEADRQDVSVKLY</sequence>
<comment type="similarity">
    <text evidence="2">Belongs to the LemA family.</text>
</comment>
<feature type="transmembrane region" description="Helical" evidence="6">
    <location>
        <begin position="51"/>
        <end position="72"/>
    </location>
</feature>
<organism evidence="7 8">
    <name type="scientific">Mycoplasmopsis fermentans (strain ATCC 19989 / NBRC 14854 / NCTC 10117 / PG18)</name>
    <name type="common">Mycoplasma fermentans</name>
    <dbReference type="NCBI Taxonomy" id="496833"/>
    <lineage>
        <taxon>Bacteria</taxon>
        <taxon>Bacillati</taxon>
        <taxon>Mycoplasmatota</taxon>
        <taxon>Mycoplasmoidales</taxon>
        <taxon>Metamycoplasmataceae</taxon>
        <taxon>Mycoplasmopsis</taxon>
    </lineage>
</organism>
<keyword evidence="5 6" id="KW-0472">Membrane</keyword>
<evidence type="ECO:0000313" key="8">
    <source>
        <dbReference type="Proteomes" id="UP000006810"/>
    </source>
</evidence>
<evidence type="ECO:0000256" key="1">
    <source>
        <dbReference type="ARBA" id="ARBA00004167"/>
    </source>
</evidence>
<keyword evidence="8" id="KW-1185">Reference proteome</keyword>
<comment type="subcellular location">
    <subcellularLocation>
        <location evidence="1">Membrane</location>
        <topology evidence="1">Single-pass membrane protein</topology>
    </subcellularLocation>
</comment>
<keyword evidence="4 6" id="KW-1133">Transmembrane helix</keyword>
<evidence type="ECO:0000256" key="5">
    <source>
        <dbReference type="ARBA" id="ARBA00023136"/>
    </source>
</evidence>
<protein>
    <recommendedName>
        <fullName evidence="9">LemA family protein</fullName>
    </recommendedName>
</protein>
<gene>
    <name evidence="7" type="ordered locus">MBIO_0046</name>
</gene>
<dbReference type="Proteomes" id="UP000006810">
    <property type="component" value="Chromosome"/>
</dbReference>
<evidence type="ECO:0000256" key="3">
    <source>
        <dbReference type="ARBA" id="ARBA00022692"/>
    </source>
</evidence>
<dbReference type="InterPro" id="IPR007156">
    <property type="entry name" value="MamQ_LemA"/>
</dbReference>
<dbReference type="PANTHER" id="PTHR34478:SF1">
    <property type="entry name" value="PROTEIN LEMA"/>
    <property type="match status" value="1"/>
</dbReference>
<evidence type="ECO:0000256" key="4">
    <source>
        <dbReference type="ARBA" id="ARBA00022989"/>
    </source>
</evidence>
<dbReference type="PANTHER" id="PTHR34478">
    <property type="entry name" value="PROTEIN LEMA"/>
    <property type="match status" value="1"/>
</dbReference>
<name>C4XDT9_MYCFP</name>
<evidence type="ECO:0000256" key="2">
    <source>
        <dbReference type="ARBA" id="ARBA00008854"/>
    </source>
</evidence>
<dbReference type="KEGG" id="mfp:MBIO_0046"/>
<dbReference type="eggNOG" id="COG1704">
    <property type="taxonomic scope" value="Bacteria"/>
</dbReference>
<accession>C4XDT9</accession>
<dbReference type="SUPFAM" id="SSF140478">
    <property type="entry name" value="LemA-like"/>
    <property type="match status" value="1"/>
</dbReference>